<protein>
    <submittedName>
        <fullName evidence="1">Uncharacterized protein</fullName>
    </submittedName>
</protein>
<dbReference type="EMBL" id="MU118143">
    <property type="protein sequence ID" value="KAF9644376.1"/>
    <property type="molecule type" value="Genomic_DNA"/>
</dbReference>
<evidence type="ECO:0000313" key="2">
    <source>
        <dbReference type="Proteomes" id="UP000886501"/>
    </source>
</evidence>
<name>A0ACB6Z3X4_THEGA</name>
<reference evidence="1" key="2">
    <citation type="journal article" date="2020" name="Nat. Commun.">
        <title>Large-scale genome sequencing of mycorrhizal fungi provides insights into the early evolution of symbiotic traits.</title>
        <authorList>
            <person name="Miyauchi S."/>
            <person name="Kiss E."/>
            <person name="Kuo A."/>
            <person name="Drula E."/>
            <person name="Kohler A."/>
            <person name="Sanchez-Garcia M."/>
            <person name="Morin E."/>
            <person name="Andreopoulos B."/>
            <person name="Barry K.W."/>
            <person name="Bonito G."/>
            <person name="Buee M."/>
            <person name="Carver A."/>
            <person name="Chen C."/>
            <person name="Cichocki N."/>
            <person name="Clum A."/>
            <person name="Culley D."/>
            <person name="Crous P.W."/>
            <person name="Fauchery L."/>
            <person name="Girlanda M."/>
            <person name="Hayes R.D."/>
            <person name="Keri Z."/>
            <person name="LaButti K."/>
            <person name="Lipzen A."/>
            <person name="Lombard V."/>
            <person name="Magnuson J."/>
            <person name="Maillard F."/>
            <person name="Murat C."/>
            <person name="Nolan M."/>
            <person name="Ohm R.A."/>
            <person name="Pangilinan J."/>
            <person name="Pereira M.F."/>
            <person name="Perotto S."/>
            <person name="Peter M."/>
            <person name="Pfister S."/>
            <person name="Riley R."/>
            <person name="Sitrit Y."/>
            <person name="Stielow J.B."/>
            <person name="Szollosi G."/>
            <person name="Zifcakova L."/>
            <person name="Stursova M."/>
            <person name="Spatafora J.W."/>
            <person name="Tedersoo L."/>
            <person name="Vaario L.M."/>
            <person name="Yamada A."/>
            <person name="Yan M."/>
            <person name="Wang P."/>
            <person name="Xu J."/>
            <person name="Bruns T."/>
            <person name="Baldrian P."/>
            <person name="Vilgalys R."/>
            <person name="Dunand C."/>
            <person name="Henrissat B."/>
            <person name="Grigoriev I.V."/>
            <person name="Hibbett D."/>
            <person name="Nagy L.G."/>
            <person name="Martin F.M."/>
        </authorList>
    </citation>
    <scope>NUCLEOTIDE SEQUENCE</scope>
    <source>
        <strain evidence="1">P2</strain>
    </source>
</reference>
<keyword evidence="2" id="KW-1185">Reference proteome</keyword>
<accession>A0ACB6Z3X4</accession>
<reference evidence="1" key="1">
    <citation type="submission" date="2019-10" db="EMBL/GenBank/DDBJ databases">
        <authorList>
            <consortium name="DOE Joint Genome Institute"/>
            <person name="Kuo A."/>
            <person name="Miyauchi S."/>
            <person name="Kiss E."/>
            <person name="Drula E."/>
            <person name="Kohler A."/>
            <person name="Sanchez-Garcia M."/>
            <person name="Andreopoulos B."/>
            <person name="Barry K.W."/>
            <person name="Bonito G."/>
            <person name="Buee M."/>
            <person name="Carver A."/>
            <person name="Chen C."/>
            <person name="Cichocki N."/>
            <person name="Clum A."/>
            <person name="Culley D."/>
            <person name="Crous P.W."/>
            <person name="Fauchery L."/>
            <person name="Girlanda M."/>
            <person name="Hayes R."/>
            <person name="Keri Z."/>
            <person name="Labutti K."/>
            <person name="Lipzen A."/>
            <person name="Lombard V."/>
            <person name="Magnuson J."/>
            <person name="Maillard F."/>
            <person name="Morin E."/>
            <person name="Murat C."/>
            <person name="Nolan M."/>
            <person name="Ohm R."/>
            <person name="Pangilinan J."/>
            <person name="Pereira M."/>
            <person name="Perotto S."/>
            <person name="Peter M."/>
            <person name="Riley R."/>
            <person name="Sitrit Y."/>
            <person name="Stielow B."/>
            <person name="Szollosi G."/>
            <person name="Zifcakova L."/>
            <person name="Stursova M."/>
            <person name="Spatafora J.W."/>
            <person name="Tedersoo L."/>
            <person name="Vaario L.-M."/>
            <person name="Yamada A."/>
            <person name="Yan M."/>
            <person name="Wang P."/>
            <person name="Xu J."/>
            <person name="Bruns T."/>
            <person name="Baldrian P."/>
            <person name="Vilgalys R."/>
            <person name="Henrissat B."/>
            <person name="Grigoriev I.V."/>
            <person name="Hibbett D."/>
            <person name="Nagy L.G."/>
            <person name="Martin F.M."/>
        </authorList>
    </citation>
    <scope>NUCLEOTIDE SEQUENCE</scope>
    <source>
        <strain evidence="1">P2</strain>
    </source>
</reference>
<proteinExistence type="predicted"/>
<evidence type="ECO:0000313" key="1">
    <source>
        <dbReference type="EMBL" id="KAF9644376.1"/>
    </source>
</evidence>
<dbReference type="Proteomes" id="UP000886501">
    <property type="component" value="Unassembled WGS sequence"/>
</dbReference>
<gene>
    <name evidence="1" type="ORF">BDM02DRAFT_3103030</name>
</gene>
<organism evidence="1 2">
    <name type="scientific">Thelephora ganbajun</name>
    <name type="common">Ganba fungus</name>
    <dbReference type="NCBI Taxonomy" id="370292"/>
    <lineage>
        <taxon>Eukaryota</taxon>
        <taxon>Fungi</taxon>
        <taxon>Dikarya</taxon>
        <taxon>Basidiomycota</taxon>
        <taxon>Agaricomycotina</taxon>
        <taxon>Agaricomycetes</taxon>
        <taxon>Thelephorales</taxon>
        <taxon>Thelephoraceae</taxon>
        <taxon>Thelephora</taxon>
    </lineage>
</organism>
<sequence>MVRSVLGAVILAANPLSPSTIAVLLGIDREDVFLRLSSIHSLLILQEDLDSPVRSFHKSFPDFIVDSTRCVNERFHVSPPSHHPELLAGCFGLMNQMLKKNMCNLPDAVANREVDDLQERTERHLDPALRYACKSWHKHLIDGHIIRTPTIASALRRFLGKKFLFWLEALSVLGAAREAVDALNVATKSLEVCRASALDVLPN</sequence>
<comment type="caution">
    <text evidence="1">The sequence shown here is derived from an EMBL/GenBank/DDBJ whole genome shotgun (WGS) entry which is preliminary data.</text>
</comment>